<dbReference type="GO" id="GO:0044877">
    <property type="term" value="F:protein-containing complex binding"/>
    <property type="evidence" value="ECO:0007669"/>
    <property type="project" value="InterPro"/>
</dbReference>
<dbReference type="InterPro" id="IPR026039">
    <property type="entry name" value="YfgM"/>
</dbReference>
<dbReference type="RefSeq" id="WP_084284227.1">
    <property type="nucleotide sequence ID" value="NZ_FWXJ01000011.1"/>
</dbReference>
<evidence type="ECO:0000313" key="10">
    <source>
        <dbReference type="EMBL" id="SMC66665.1"/>
    </source>
</evidence>
<evidence type="ECO:0000259" key="9">
    <source>
        <dbReference type="Pfam" id="PF09976"/>
    </source>
</evidence>
<evidence type="ECO:0000256" key="3">
    <source>
        <dbReference type="ARBA" id="ARBA00022475"/>
    </source>
</evidence>
<gene>
    <name evidence="10" type="ORF">SAMN06296008_1116</name>
</gene>
<keyword evidence="5 8" id="KW-1133">Transmembrane helix</keyword>
<dbReference type="OrthoDB" id="8521102at2"/>
<dbReference type="Pfam" id="PF09976">
    <property type="entry name" value="TPR_21"/>
    <property type="match status" value="1"/>
</dbReference>
<evidence type="ECO:0000256" key="2">
    <source>
        <dbReference type="ARBA" id="ARBA00004236"/>
    </source>
</evidence>
<dbReference type="EMBL" id="FWXJ01000011">
    <property type="protein sequence ID" value="SMC66665.1"/>
    <property type="molecule type" value="Genomic_DNA"/>
</dbReference>
<evidence type="ECO:0000256" key="6">
    <source>
        <dbReference type="ARBA" id="ARBA00023136"/>
    </source>
</evidence>
<dbReference type="GO" id="GO:0005886">
    <property type="term" value="C:plasma membrane"/>
    <property type="evidence" value="ECO:0007669"/>
    <property type="project" value="UniProtKB-SubCell"/>
</dbReference>
<proteinExistence type="predicted"/>
<evidence type="ECO:0000256" key="1">
    <source>
        <dbReference type="ARBA" id="ARBA00004167"/>
    </source>
</evidence>
<feature type="domain" description="Ancillary SecYEG translocon subunit/Cell division coordinator CpoB TPR" evidence="9">
    <location>
        <begin position="15"/>
        <end position="199"/>
    </location>
</feature>
<evidence type="ECO:0000256" key="4">
    <source>
        <dbReference type="ARBA" id="ARBA00022692"/>
    </source>
</evidence>
<evidence type="ECO:0000313" key="11">
    <source>
        <dbReference type="Proteomes" id="UP000192708"/>
    </source>
</evidence>
<keyword evidence="7" id="KW-0143">Chaperone</keyword>
<keyword evidence="11" id="KW-1185">Reference proteome</keyword>
<dbReference type="PANTHER" id="PTHR38035:SF1">
    <property type="entry name" value="ANCILLARY SECYEG TRANSLOCON SUBUNIT"/>
    <property type="match status" value="1"/>
</dbReference>
<evidence type="ECO:0000256" key="7">
    <source>
        <dbReference type="ARBA" id="ARBA00023186"/>
    </source>
</evidence>
<protein>
    <submittedName>
        <fullName evidence="10">Putative negative regulator of RcsB-dependent stress response</fullName>
    </submittedName>
</protein>
<dbReference type="Proteomes" id="UP000192708">
    <property type="component" value="Unassembled WGS sequence"/>
</dbReference>
<keyword evidence="4 8" id="KW-0812">Transmembrane</keyword>
<comment type="subcellular location">
    <subcellularLocation>
        <location evidence="2">Cell membrane</location>
    </subcellularLocation>
    <subcellularLocation>
        <location evidence="1">Membrane</location>
        <topology evidence="1">Single-pass membrane protein</topology>
    </subcellularLocation>
</comment>
<accession>A0A1W2B111</accession>
<organism evidence="10 11">
    <name type="scientific">Polynucleobacter kasalickyi</name>
    <dbReference type="NCBI Taxonomy" id="1938817"/>
    <lineage>
        <taxon>Bacteria</taxon>
        <taxon>Pseudomonadati</taxon>
        <taxon>Pseudomonadota</taxon>
        <taxon>Betaproteobacteria</taxon>
        <taxon>Burkholderiales</taxon>
        <taxon>Burkholderiaceae</taxon>
        <taxon>Polynucleobacter</taxon>
    </lineage>
</organism>
<sequence length="235" mass="26404">MHLDLEEQEQLANLKSFWVNYGRWLAVGILIALIGYGAYWFYQKHQESVALEASQQYEELVLAATKSDFPEVLKKAQSLEQNYAQTTYSAMAGLVAANLAYSVGDVEQASTQLRWVEEKAKSSSFQSLARLRLVAILIDQKDDGSMVKASELLKKKVAPGYEALAAERQGDLFLVQNKTDEAKKAYLQSWELLDTQKAKQAGLKELDTMTKEMEKRNPGESQRLLKVKIDSLGGF</sequence>
<evidence type="ECO:0000256" key="5">
    <source>
        <dbReference type="ARBA" id="ARBA00022989"/>
    </source>
</evidence>
<dbReference type="InterPro" id="IPR018704">
    <property type="entry name" value="SecYEG/CpoB_TPR"/>
</dbReference>
<name>A0A1W2B111_9BURK</name>
<reference evidence="10 11" key="1">
    <citation type="submission" date="2017-04" db="EMBL/GenBank/DDBJ databases">
        <authorList>
            <person name="Afonso C.L."/>
            <person name="Miller P.J."/>
            <person name="Scott M.A."/>
            <person name="Spackman E."/>
            <person name="Goraichik I."/>
            <person name="Dimitrov K.M."/>
            <person name="Suarez D.L."/>
            <person name="Swayne D.E."/>
        </authorList>
    </citation>
    <scope>NUCLEOTIDE SEQUENCE [LARGE SCALE GENOMIC DNA]</scope>
    <source>
        <strain evidence="10 11">VK13</strain>
    </source>
</reference>
<keyword evidence="6 8" id="KW-0472">Membrane</keyword>
<dbReference type="PIRSF" id="PIRSF006170">
    <property type="entry name" value="YfgM"/>
    <property type="match status" value="1"/>
</dbReference>
<feature type="transmembrane region" description="Helical" evidence="8">
    <location>
        <begin position="21"/>
        <end position="42"/>
    </location>
</feature>
<dbReference type="PANTHER" id="PTHR38035">
    <property type="entry name" value="UPF0070 PROTEIN YFGM"/>
    <property type="match status" value="1"/>
</dbReference>
<evidence type="ECO:0000256" key="8">
    <source>
        <dbReference type="SAM" id="Phobius"/>
    </source>
</evidence>
<dbReference type="AlphaFoldDB" id="A0A1W2B111"/>
<keyword evidence="3" id="KW-1003">Cell membrane</keyword>
<dbReference type="STRING" id="1938817.SAMN06296008_1116"/>